<dbReference type="EC" id="1.-.-.-" evidence="8"/>
<evidence type="ECO:0000256" key="2">
    <source>
        <dbReference type="ARBA" id="ARBA00009183"/>
    </source>
</evidence>
<keyword evidence="6 8" id="KW-0560">Oxidoreductase</keyword>
<dbReference type="PANTHER" id="PTHR23023">
    <property type="entry name" value="DIMETHYLANILINE MONOOXYGENASE"/>
    <property type="match status" value="1"/>
</dbReference>
<evidence type="ECO:0000313" key="10">
    <source>
        <dbReference type="Proteomes" id="UP000327044"/>
    </source>
</evidence>
<proteinExistence type="inferred from homology"/>
<dbReference type="OrthoDB" id="66881at2759"/>
<evidence type="ECO:0000256" key="7">
    <source>
        <dbReference type="ARBA" id="ARBA00023033"/>
    </source>
</evidence>
<keyword evidence="7 8" id="KW-0503">Monooxygenase</keyword>
<evidence type="ECO:0000256" key="5">
    <source>
        <dbReference type="ARBA" id="ARBA00022857"/>
    </source>
</evidence>
<dbReference type="GO" id="GO:0050661">
    <property type="term" value="F:NADP binding"/>
    <property type="evidence" value="ECO:0007669"/>
    <property type="project" value="InterPro"/>
</dbReference>
<dbReference type="InterPro" id="IPR020946">
    <property type="entry name" value="Flavin_mOase-like"/>
</dbReference>
<dbReference type="GO" id="GO:0050660">
    <property type="term" value="F:flavin adenine dinucleotide binding"/>
    <property type="evidence" value="ECO:0007669"/>
    <property type="project" value="InterPro"/>
</dbReference>
<dbReference type="FunFam" id="3.50.50.60:FF:000138">
    <property type="entry name" value="Flavin-containing monooxygenase"/>
    <property type="match status" value="1"/>
</dbReference>
<evidence type="ECO:0000313" key="9">
    <source>
        <dbReference type="EMBL" id="KAB0793703.1"/>
    </source>
</evidence>
<dbReference type="Pfam" id="PF00743">
    <property type="entry name" value="FMO-like"/>
    <property type="match status" value="2"/>
</dbReference>
<keyword evidence="4 8" id="KW-0274">FAD</keyword>
<dbReference type="InterPro" id="IPR050346">
    <property type="entry name" value="FMO-like"/>
</dbReference>
<dbReference type="InterPro" id="IPR000960">
    <property type="entry name" value="Flavin_mOase"/>
</dbReference>
<accession>A0A5N4A8Q1</accession>
<dbReference type="FunCoup" id="A0A5N4A8Q1">
    <property type="interactions" value="290"/>
</dbReference>
<evidence type="ECO:0000256" key="1">
    <source>
        <dbReference type="ARBA" id="ARBA00001974"/>
    </source>
</evidence>
<comment type="similarity">
    <text evidence="2 8">Belongs to the FMO family.</text>
</comment>
<name>A0A5N4A8Q1_PHOPY</name>
<dbReference type="InterPro" id="IPR036188">
    <property type="entry name" value="FAD/NAD-bd_sf"/>
</dbReference>
<keyword evidence="5" id="KW-0521">NADP</keyword>
<dbReference type="AlphaFoldDB" id="A0A5N4A8Q1"/>
<evidence type="ECO:0000256" key="3">
    <source>
        <dbReference type="ARBA" id="ARBA00022630"/>
    </source>
</evidence>
<dbReference type="Gene3D" id="3.50.50.60">
    <property type="entry name" value="FAD/NAD(P)-binding domain"/>
    <property type="match status" value="2"/>
</dbReference>
<evidence type="ECO:0000256" key="4">
    <source>
        <dbReference type="ARBA" id="ARBA00022827"/>
    </source>
</evidence>
<dbReference type="Proteomes" id="UP000327044">
    <property type="component" value="Unassembled WGS sequence"/>
</dbReference>
<dbReference type="PIRSF" id="PIRSF000332">
    <property type="entry name" value="FMO"/>
    <property type="match status" value="1"/>
</dbReference>
<dbReference type="PRINTS" id="PR00370">
    <property type="entry name" value="FMOXYGENASE"/>
</dbReference>
<comment type="cofactor">
    <cofactor evidence="1 8">
        <name>FAD</name>
        <dbReference type="ChEBI" id="CHEBI:57692"/>
    </cofactor>
</comment>
<comment type="caution">
    <text evidence="9">The sequence shown here is derived from an EMBL/GenBank/DDBJ whole genome shotgun (WGS) entry which is preliminary data.</text>
</comment>
<keyword evidence="3 8" id="KW-0285">Flavoprotein</keyword>
<organism evidence="9 10">
    <name type="scientific">Photinus pyralis</name>
    <name type="common">Common eastern firefly</name>
    <name type="synonym">Lampyris pyralis</name>
    <dbReference type="NCBI Taxonomy" id="7054"/>
    <lineage>
        <taxon>Eukaryota</taxon>
        <taxon>Metazoa</taxon>
        <taxon>Ecdysozoa</taxon>
        <taxon>Arthropoda</taxon>
        <taxon>Hexapoda</taxon>
        <taxon>Insecta</taxon>
        <taxon>Pterygota</taxon>
        <taxon>Neoptera</taxon>
        <taxon>Endopterygota</taxon>
        <taxon>Coleoptera</taxon>
        <taxon>Polyphaga</taxon>
        <taxon>Elateriformia</taxon>
        <taxon>Elateroidea</taxon>
        <taxon>Lampyridae</taxon>
        <taxon>Lampyrinae</taxon>
        <taxon>Photinus</taxon>
    </lineage>
</organism>
<gene>
    <name evidence="9" type="ORF">PPYR_13323</name>
</gene>
<dbReference type="InParanoid" id="A0A5N4A8Q1"/>
<dbReference type="SUPFAM" id="SSF51905">
    <property type="entry name" value="FAD/NAD(P)-binding domain"/>
    <property type="match status" value="2"/>
</dbReference>
<keyword evidence="10" id="KW-1185">Reference proteome</keyword>
<dbReference type="EMBL" id="VVIM01000009">
    <property type="protein sequence ID" value="KAB0793703.1"/>
    <property type="molecule type" value="Genomic_DNA"/>
</dbReference>
<dbReference type="GO" id="GO:0004499">
    <property type="term" value="F:N,N-dimethylaniline monooxygenase activity"/>
    <property type="evidence" value="ECO:0007669"/>
    <property type="project" value="InterPro"/>
</dbReference>
<evidence type="ECO:0000256" key="6">
    <source>
        <dbReference type="ARBA" id="ARBA00023002"/>
    </source>
</evidence>
<reference evidence="9 10" key="1">
    <citation type="journal article" date="2018" name="Elife">
        <title>Firefly genomes illuminate parallel origins of bioluminescence in beetles.</title>
        <authorList>
            <person name="Fallon T.R."/>
            <person name="Lower S.E."/>
            <person name="Chang C.H."/>
            <person name="Bessho-Uehara M."/>
            <person name="Martin G.J."/>
            <person name="Bewick A.J."/>
            <person name="Behringer M."/>
            <person name="Debat H.J."/>
            <person name="Wong I."/>
            <person name="Day J.C."/>
            <person name="Suvorov A."/>
            <person name="Silva C.J."/>
            <person name="Stanger-Hall K.F."/>
            <person name="Hall D.W."/>
            <person name="Schmitz R.J."/>
            <person name="Nelson D.R."/>
            <person name="Lewis S.M."/>
            <person name="Shigenobu S."/>
            <person name="Bybee S.M."/>
            <person name="Larracuente A.M."/>
            <person name="Oba Y."/>
            <person name="Weng J.K."/>
        </authorList>
    </citation>
    <scope>NUCLEOTIDE SEQUENCE [LARGE SCALE GENOMIC DNA]</scope>
    <source>
        <strain evidence="9">1611_PpyrPB1</strain>
        <tissue evidence="9">Whole body</tissue>
    </source>
</reference>
<protein>
    <recommendedName>
        <fullName evidence="8">Flavin-containing monooxygenase</fullName>
        <ecNumber evidence="8">1.-.-.-</ecNumber>
    </recommendedName>
</protein>
<sequence length="423" mass="49287">MLMRDAPKLRVRMKKVAVVGAGPSGLVVLKYCIANGFECDVYEQRGFLGGTWYSDKSGEDEEDNLIYTTLYKGVMTNIPKEIMMYPDYPYPSEETRSYLGAVEVFDYFKGYADTFNLHPHIKYRRCVLNIATNVNDTWSVTVKNLTTKIVDTVVYDYVFVCSGHLWHPIVPQFPGRYTFKGTQVHSFKYYEPSAYKNRRVLVVGARSSARDIVHYISLVADHVFVSYEGLCLVTFGEKVSSMPLVEEFREHSVVFEDGTEEVVDDIVYCTGYDYSYPFLSRDCGITIEDKHVNPLYLHMVNIDHPTMFFIGIPFIVCAIPMFDLQVRFCIEAMKQSFKLPSKRLMLEDLHDEIREKEKLNVPRRHIHRMGEFQEQYWAKVAQIASIKPLPPVLCRIYEESRKQRLLDKCYRIIDDENFEIYYP</sequence>
<evidence type="ECO:0000256" key="8">
    <source>
        <dbReference type="RuleBase" id="RU361177"/>
    </source>
</evidence>